<dbReference type="Proteomes" id="UP000719412">
    <property type="component" value="Unassembled WGS sequence"/>
</dbReference>
<feature type="region of interest" description="Disordered" evidence="1">
    <location>
        <begin position="1"/>
        <end position="33"/>
    </location>
</feature>
<keyword evidence="3" id="KW-1185">Reference proteome</keyword>
<sequence>MEGRRKGGMNSRVAKALTSRRVRRRPVVNPSARRPLVATSKLIARATSIPAEPASDNDAVARQEAEAIAELGENQRRTGAMLESLLSRRSEGPSPAPFTSRAVETAPPTVTSETSTNGEKLFGDRSSTTTTFNGGDSSTPIY</sequence>
<comment type="caution">
    <text evidence="2">The sequence shown here is derived from an EMBL/GenBank/DDBJ whole genome shotgun (WGS) entry which is preliminary data.</text>
</comment>
<reference evidence="2" key="1">
    <citation type="journal article" date="2020" name="J Insects Food Feed">
        <title>The yellow mealworm (Tenebrio molitor) genome: a resource for the emerging insects as food and feed industry.</title>
        <authorList>
            <person name="Eriksson T."/>
            <person name="Andere A."/>
            <person name="Kelstrup H."/>
            <person name="Emery V."/>
            <person name="Picard C."/>
        </authorList>
    </citation>
    <scope>NUCLEOTIDE SEQUENCE</scope>
    <source>
        <strain evidence="2">Stoneville</strain>
        <tissue evidence="2">Whole head</tissue>
    </source>
</reference>
<feature type="compositionally biased region" description="Polar residues" evidence="1">
    <location>
        <begin position="125"/>
        <end position="142"/>
    </location>
</feature>
<feature type="region of interest" description="Disordered" evidence="1">
    <location>
        <begin position="87"/>
        <end position="142"/>
    </location>
</feature>
<accession>A0A8J6LD62</accession>
<evidence type="ECO:0000313" key="2">
    <source>
        <dbReference type="EMBL" id="KAH0808536.1"/>
    </source>
</evidence>
<organism evidence="2 3">
    <name type="scientific">Tenebrio molitor</name>
    <name type="common">Yellow mealworm beetle</name>
    <dbReference type="NCBI Taxonomy" id="7067"/>
    <lineage>
        <taxon>Eukaryota</taxon>
        <taxon>Metazoa</taxon>
        <taxon>Ecdysozoa</taxon>
        <taxon>Arthropoda</taxon>
        <taxon>Hexapoda</taxon>
        <taxon>Insecta</taxon>
        <taxon>Pterygota</taxon>
        <taxon>Neoptera</taxon>
        <taxon>Endopterygota</taxon>
        <taxon>Coleoptera</taxon>
        <taxon>Polyphaga</taxon>
        <taxon>Cucujiformia</taxon>
        <taxon>Tenebrionidae</taxon>
        <taxon>Tenebrio</taxon>
    </lineage>
</organism>
<proteinExistence type="predicted"/>
<name>A0A8J6LD62_TENMO</name>
<dbReference type="EMBL" id="JABDTM020028691">
    <property type="protein sequence ID" value="KAH0808536.1"/>
    <property type="molecule type" value="Genomic_DNA"/>
</dbReference>
<reference evidence="2" key="2">
    <citation type="submission" date="2021-08" db="EMBL/GenBank/DDBJ databases">
        <authorList>
            <person name="Eriksson T."/>
        </authorList>
    </citation>
    <scope>NUCLEOTIDE SEQUENCE</scope>
    <source>
        <strain evidence="2">Stoneville</strain>
        <tissue evidence="2">Whole head</tissue>
    </source>
</reference>
<gene>
    <name evidence="2" type="ORF">GEV33_014255</name>
</gene>
<evidence type="ECO:0000256" key="1">
    <source>
        <dbReference type="SAM" id="MobiDB-lite"/>
    </source>
</evidence>
<dbReference type="AlphaFoldDB" id="A0A8J6LD62"/>
<protein>
    <submittedName>
        <fullName evidence="2">Uncharacterized protein</fullName>
    </submittedName>
</protein>
<evidence type="ECO:0000313" key="3">
    <source>
        <dbReference type="Proteomes" id="UP000719412"/>
    </source>
</evidence>
<feature type="compositionally biased region" description="Polar residues" evidence="1">
    <location>
        <begin position="108"/>
        <end position="118"/>
    </location>
</feature>